<organism evidence="2 3">
    <name type="scientific">Glomerella acutata</name>
    <name type="common">Colletotrichum acutatum</name>
    <dbReference type="NCBI Taxonomy" id="27357"/>
    <lineage>
        <taxon>Eukaryota</taxon>
        <taxon>Fungi</taxon>
        <taxon>Dikarya</taxon>
        <taxon>Ascomycota</taxon>
        <taxon>Pezizomycotina</taxon>
        <taxon>Sordariomycetes</taxon>
        <taxon>Hypocreomycetidae</taxon>
        <taxon>Glomerellales</taxon>
        <taxon>Glomerellaceae</taxon>
        <taxon>Colletotrichum</taxon>
        <taxon>Colletotrichum acutatum species complex</taxon>
    </lineage>
</organism>
<accession>A0AAD8UV32</accession>
<feature type="region of interest" description="Disordered" evidence="1">
    <location>
        <begin position="1"/>
        <end position="169"/>
    </location>
</feature>
<evidence type="ECO:0000313" key="3">
    <source>
        <dbReference type="Proteomes" id="UP001244207"/>
    </source>
</evidence>
<comment type="caution">
    <text evidence="2">The sequence shown here is derived from an EMBL/GenBank/DDBJ whole genome shotgun (WGS) entry which is preliminary data.</text>
</comment>
<dbReference type="Proteomes" id="UP001244207">
    <property type="component" value="Unassembled WGS sequence"/>
</dbReference>
<evidence type="ECO:0000256" key="1">
    <source>
        <dbReference type="SAM" id="MobiDB-lite"/>
    </source>
</evidence>
<gene>
    <name evidence="2" type="ORF">BDZ83DRAFT_790118</name>
</gene>
<keyword evidence="3" id="KW-1185">Reference proteome</keyword>
<feature type="compositionally biased region" description="Basic and acidic residues" evidence="1">
    <location>
        <begin position="77"/>
        <end position="93"/>
    </location>
</feature>
<evidence type="ECO:0008006" key="4">
    <source>
        <dbReference type="Google" id="ProtNLM"/>
    </source>
</evidence>
<dbReference type="AlphaFoldDB" id="A0AAD8UV32"/>
<dbReference type="RefSeq" id="XP_060367881.1">
    <property type="nucleotide sequence ID" value="XM_060515706.1"/>
</dbReference>
<reference evidence="2" key="1">
    <citation type="submission" date="2021-12" db="EMBL/GenBank/DDBJ databases">
        <title>Comparative genomics, transcriptomics and evolutionary studies reveal genomic signatures of adaptation to plant cell wall in hemibiotrophic fungi.</title>
        <authorList>
            <consortium name="DOE Joint Genome Institute"/>
            <person name="Baroncelli R."/>
            <person name="Diaz J.F."/>
            <person name="Benocci T."/>
            <person name="Peng M."/>
            <person name="Battaglia E."/>
            <person name="Haridas S."/>
            <person name="Andreopoulos W."/>
            <person name="Labutti K."/>
            <person name="Pangilinan J."/>
            <person name="Floch G.L."/>
            <person name="Makela M.R."/>
            <person name="Henrissat B."/>
            <person name="Grigoriev I.V."/>
            <person name="Crouch J.A."/>
            <person name="De Vries R.P."/>
            <person name="Sukno S.A."/>
            <person name="Thon M.R."/>
        </authorList>
    </citation>
    <scope>NUCLEOTIDE SEQUENCE</scope>
    <source>
        <strain evidence="2">CBS 112980</strain>
    </source>
</reference>
<feature type="compositionally biased region" description="Basic and acidic residues" evidence="1">
    <location>
        <begin position="15"/>
        <end position="29"/>
    </location>
</feature>
<feature type="compositionally biased region" description="Basic and acidic residues" evidence="1">
    <location>
        <begin position="121"/>
        <end position="160"/>
    </location>
</feature>
<dbReference type="EMBL" id="JAHMHS010000021">
    <property type="protein sequence ID" value="KAK1727826.1"/>
    <property type="molecule type" value="Genomic_DNA"/>
</dbReference>
<protein>
    <recommendedName>
        <fullName evidence="4">C2H2-type domain-containing protein</fullName>
    </recommendedName>
</protein>
<dbReference type="PANTHER" id="PTHR38166:SF1">
    <property type="entry name" value="C2H2-TYPE DOMAIN-CONTAINING PROTEIN"/>
    <property type="match status" value="1"/>
</dbReference>
<dbReference type="PANTHER" id="PTHR38166">
    <property type="entry name" value="C2H2-TYPE DOMAIN-CONTAINING PROTEIN-RELATED"/>
    <property type="match status" value="1"/>
</dbReference>
<proteinExistence type="predicted"/>
<sequence length="544" mass="60868">MTLGESKRSKTFAAKPEKPRNCTMSRDKSGFSPNDDGTKFVPVPYSRPKNTATSRLQEAKKDDKSSAIPYKIIGMLSRDRGARETQSEPRGPERNTGSAQDDSIQLTKSSELSTDSNANIKLRESFDEIGREQIRTKDDLSQTPRPSRDTRFSRPSHPDLTRPPTALHSKGTKLACPYLKFNPAVYGETLSCTRYFPSTHRLKEHLYRHHEQKPNCLRCGRVFENQADSAEHAQLEEPCNLIKNVSIEGFDKDQLKKLKSRKRARGDRSEEENWRNIYRILFPDCNVIPDPFYRIQYDDSIVEHSDLQELFTQDNDSGIDEQFFSKLEEIAEVSLDSAKRRAMLGLFKTFARKKIAETNKGHGPQHPGDACIASTKAISSSTMKNPSDARCGEDLTSSIPQDASVASLAIEAGTDGIDDTAGIASYFTTFDSIDEYDFTRALLDDQIPSSTPWQEANSNYIEGGLNQSCSYPFNEYLNMAAIFPDNTTNEGISVYNGVGKHMASNSLILASAEAAAADEKREEAVNINNNDTEADTYRMINARE</sequence>
<dbReference type="GeneID" id="85399604"/>
<evidence type="ECO:0000313" key="2">
    <source>
        <dbReference type="EMBL" id="KAK1727826.1"/>
    </source>
</evidence>
<name>A0AAD8UV32_GLOAC</name>
<feature type="compositionally biased region" description="Polar residues" evidence="1">
    <location>
        <begin position="95"/>
        <end position="119"/>
    </location>
</feature>